<evidence type="ECO:0000256" key="6">
    <source>
        <dbReference type="ARBA" id="ARBA00030512"/>
    </source>
</evidence>
<dbReference type="GO" id="GO:0016020">
    <property type="term" value="C:membrane"/>
    <property type="evidence" value="ECO:0007669"/>
    <property type="project" value="TreeGrafter"/>
</dbReference>
<dbReference type="Pfam" id="PF03173">
    <property type="entry name" value="CHB_HEX"/>
    <property type="match status" value="1"/>
</dbReference>
<evidence type="ECO:0000313" key="10">
    <source>
        <dbReference type="EMBL" id="CAG5129713.1"/>
    </source>
</evidence>
<evidence type="ECO:0000259" key="9">
    <source>
        <dbReference type="SMART" id="SM01081"/>
    </source>
</evidence>
<dbReference type="Gene3D" id="3.30.379.10">
    <property type="entry name" value="Chitobiase/beta-hexosaminidase domain 2-like"/>
    <property type="match status" value="1"/>
</dbReference>
<dbReference type="Pfam" id="PF02838">
    <property type="entry name" value="Glyco_hydro_20b"/>
    <property type="match status" value="1"/>
</dbReference>
<feature type="domain" description="Chitobiase/beta-hexosaminidases N-terminal" evidence="9">
    <location>
        <begin position="13"/>
        <end position="188"/>
    </location>
</feature>
<evidence type="ECO:0000256" key="2">
    <source>
        <dbReference type="ARBA" id="ARBA00006285"/>
    </source>
</evidence>
<dbReference type="PRINTS" id="PR00738">
    <property type="entry name" value="GLHYDRLASE20"/>
</dbReference>
<feature type="active site" description="Proton donor" evidence="8">
    <location>
        <position position="496"/>
    </location>
</feature>
<dbReference type="Gene3D" id="2.60.40.290">
    <property type="match status" value="1"/>
</dbReference>
<evidence type="ECO:0000313" key="11">
    <source>
        <dbReference type="Proteomes" id="UP000678393"/>
    </source>
</evidence>
<dbReference type="GO" id="GO:0030247">
    <property type="term" value="F:polysaccharide binding"/>
    <property type="evidence" value="ECO:0007669"/>
    <property type="project" value="InterPro"/>
</dbReference>
<organism evidence="10 11">
    <name type="scientific">Candidula unifasciata</name>
    <dbReference type="NCBI Taxonomy" id="100452"/>
    <lineage>
        <taxon>Eukaryota</taxon>
        <taxon>Metazoa</taxon>
        <taxon>Spiralia</taxon>
        <taxon>Lophotrochozoa</taxon>
        <taxon>Mollusca</taxon>
        <taxon>Gastropoda</taxon>
        <taxon>Heterobranchia</taxon>
        <taxon>Euthyneura</taxon>
        <taxon>Panpulmonata</taxon>
        <taxon>Eupulmonata</taxon>
        <taxon>Stylommatophora</taxon>
        <taxon>Helicina</taxon>
        <taxon>Helicoidea</taxon>
        <taxon>Geomitridae</taxon>
        <taxon>Candidula</taxon>
    </lineage>
</organism>
<evidence type="ECO:0000256" key="5">
    <source>
        <dbReference type="ARBA" id="ARBA00023295"/>
    </source>
</evidence>
<proteinExistence type="inferred from homology"/>
<dbReference type="SMART" id="SM01081">
    <property type="entry name" value="CHB_HEX"/>
    <property type="match status" value="1"/>
</dbReference>
<sequence length="707" mass="79222">MTPRGHYHKISLSPLSAIYEFRFFIVLSTTSETFTFRTMTQIAKVTVYKRQNTAKDLNLTYGPWQIHFSCVYKIEPDLMGTLGNKEVELPGQGVTVSQLQGDQYYLKPTQSFISLTPGGRRKIKLKIGYVSVARTDTMPNWYITLPNLKPEVLANTKGNLLDFVTARTTVQQWKRFGSDDYNPWTVQVSNNYIKVNKTVQHWTASNFLTVRDKLGIPSAPSSTSTSNIIDLSLGEVNATAANVTFNNSQDAYSLSVNATSHRIEVVGQAASGVFYGVVTLLSLLVIILPECIITDAPRFPYRGLMLDIARNFHPKEDILNIIKLMSSYKLNRLHLHLSDDEGWRINIPQLPELTTLGSQRCYDPTETKCLMPQLGSGPNQAGPPGSGFLTSADYIEILRLANAHHVTVIPEIEMPGHGRAAILSMKLRNSTQGSGGVSTVLAEANDPSEYTSPQMYSDNAINPCLESTYNFVNIIMTEVFVHRQQPLKIFHFGGDEVGKGAWVNSSRCQQLIASTTLPGGSLKGYFFQVNLVAELAANKSLSLAAWEDGLMDSEDNPFNLSTSPVKDVLTNAWNNVWQPGTVSRTYKFAEHGYKVILSHATHLYFDHPDEPDPEERGNYWATRFTALADRAWHKASWESLPKGDERNKQQKEDWFSFARAVGYRELPRLEQQNVTYRIPPPGAELSRVESFWRAFTDVSGELLHEFA</sequence>
<dbReference type="GO" id="GO:0004563">
    <property type="term" value="F:beta-N-acetylhexosaminidase activity"/>
    <property type="evidence" value="ECO:0007669"/>
    <property type="project" value="UniProtKB-EC"/>
</dbReference>
<dbReference type="SUPFAM" id="SSF49384">
    <property type="entry name" value="Carbohydrate-binding domain"/>
    <property type="match status" value="1"/>
</dbReference>
<dbReference type="InterPro" id="IPR012291">
    <property type="entry name" value="CBM2_carb-bd_dom_sf"/>
</dbReference>
<dbReference type="EMBL" id="CAJHNH020003649">
    <property type="protein sequence ID" value="CAG5129713.1"/>
    <property type="molecule type" value="Genomic_DNA"/>
</dbReference>
<dbReference type="InterPro" id="IPR017853">
    <property type="entry name" value="GH"/>
</dbReference>
<dbReference type="EC" id="3.2.1.52" evidence="3"/>
<dbReference type="PANTHER" id="PTHR22600:SF57">
    <property type="entry name" value="BETA-N-ACETYLHEXOSAMINIDASE"/>
    <property type="match status" value="1"/>
</dbReference>
<comment type="catalytic activity">
    <reaction evidence="1">
        <text>Hydrolysis of terminal non-reducing N-acetyl-D-hexosamine residues in N-acetyl-beta-D-hexosaminides.</text>
        <dbReference type="EC" id="3.2.1.52"/>
    </reaction>
</comment>
<dbReference type="InterPro" id="IPR025705">
    <property type="entry name" value="Beta_hexosaminidase_sua/sub"/>
</dbReference>
<keyword evidence="5" id="KW-0326">Glycosidase</keyword>
<evidence type="ECO:0000256" key="7">
    <source>
        <dbReference type="ARBA" id="ARBA00033000"/>
    </source>
</evidence>
<dbReference type="Pfam" id="PF00728">
    <property type="entry name" value="Glyco_hydro_20"/>
    <property type="match status" value="1"/>
</dbReference>
<dbReference type="InterPro" id="IPR015882">
    <property type="entry name" value="HEX_bac_N"/>
</dbReference>
<dbReference type="Proteomes" id="UP000678393">
    <property type="component" value="Unassembled WGS sequence"/>
</dbReference>
<dbReference type="InterPro" id="IPR015883">
    <property type="entry name" value="Glyco_hydro_20_cat"/>
</dbReference>
<dbReference type="SUPFAM" id="SSF55545">
    <property type="entry name" value="beta-N-acetylhexosaminidase-like domain"/>
    <property type="match status" value="1"/>
</dbReference>
<comment type="caution">
    <text evidence="10">The sequence shown here is derived from an EMBL/GenBank/DDBJ whole genome shotgun (WGS) entry which is preliminary data.</text>
</comment>
<dbReference type="SUPFAM" id="SSF51445">
    <property type="entry name" value="(Trans)glycosidases"/>
    <property type="match status" value="1"/>
</dbReference>
<dbReference type="SUPFAM" id="SSF81296">
    <property type="entry name" value="E set domains"/>
    <property type="match status" value="1"/>
</dbReference>
<reference evidence="10" key="1">
    <citation type="submission" date="2021-04" db="EMBL/GenBank/DDBJ databases">
        <authorList>
            <consortium name="Molecular Ecology Group"/>
        </authorList>
    </citation>
    <scope>NUCLEOTIDE SEQUENCE</scope>
</reference>
<evidence type="ECO:0000256" key="8">
    <source>
        <dbReference type="PIRSR" id="PIRSR625705-1"/>
    </source>
</evidence>
<gene>
    <name evidence="10" type="ORF">CUNI_LOCUS15271</name>
</gene>
<dbReference type="InterPro" id="IPR014756">
    <property type="entry name" value="Ig_E-set"/>
</dbReference>
<dbReference type="AlphaFoldDB" id="A0A8S3ZJQ8"/>
<dbReference type="PANTHER" id="PTHR22600">
    <property type="entry name" value="BETA-HEXOSAMINIDASE"/>
    <property type="match status" value="1"/>
</dbReference>
<dbReference type="OrthoDB" id="428480at2759"/>
<accession>A0A8S3ZJQ8</accession>
<dbReference type="GO" id="GO:0030203">
    <property type="term" value="P:glycosaminoglycan metabolic process"/>
    <property type="evidence" value="ECO:0007669"/>
    <property type="project" value="TreeGrafter"/>
</dbReference>
<dbReference type="InterPro" id="IPR008965">
    <property type="entry name" value="CBM2/CBM3_carb-bd_dom_sf"/>
</dbReference>
<comment type="similarity">
    <text evidence="2">Belongs to the glycosyl hydrolase 20 family.</text>
</comment>
<evidence type="ECO:0000256" key="4">
    <source>
        <dbReference type="ARBA" id="ARBA00022801"/>
    </source>
</evidence>
<protein>
    <recommendedName>
        <fullName evidence="3">beta-N-acetylhexosaminidase</fullName>
        <ecNumber evidence="3">3.2.1.52</ecNumber>
    </recommendedName>
    <alternativeName>
        <fullName evidence="6">Beta-N-acetylhexosaminidase</fullName>
    </alternativeName>
    <alternativeName>
        <fullName evidence="7">N-acetyl-beta-glucosaminidase</fullName>
    </alternativeName>
</protein>
<dbReference type="GO" id="GO:0005975">
    <property type="term" value="P:carbohydrate metabolic process"/>
    <property type="evidence" value="ECO:0007669"/>
    <property type="project" value="InterPro"/>
</dbReference>
<dbReference type="InterPro" id="IPR004866">
    <property type="entry name" value="CHB/HEX_N_dom"/>
</dbReference>
<keyword evidence="11" id="KW-1185">Reference proteome</keyword>
<dbReference type="Gene3D" id="3.20.20.80">
    <property type="entry name" value="Glycosidases"/>
    <property type="match status" value="2"/>
</dbReference>
<evidence type="ECO:0000256" key="1">
    <source>
        <dbReference type="ARBA" id="ARBA00001231"/>
    </source>
</evidence>
<dbReference type="InterPro" id="IPR029018">
    <property type="entry name" value="Hex-like_dom2"/>
</dbReference>
<evidence type="ECO:0000256" key="3">
    <source>
        <dbReference type="ARBA" id="ARBA00012663"/>
    </source>
</evidence>
<keyword evidence="4" id="KW-0378">Hydrolase</keyword>
<name>A0A8S3ZJQ8_9EUPU</name>